<evidence type="ECO:0000256" key="3">
    <source>
        <dbReference type="ARBA" id="ARBA00022989"/>
    </source>
</evidence>
<evidence type="ECO:0000256" key="1">
    <source>
        <dbReference type="ARBA" id="ARBA00004141"/>
    </source>
</evidence>
<feature type="transmembrane region" description="Helical" evidence="5">
    <location>
        <begin position="34"/>
        <end position="51"/>
    </location>
</feature>
<dbReference type="PANTHER" id="PTHR31382:SF1">
    <property type="entry name" value="SODIUM ION_PROTON EXCHANGER (EUROFUNG)"/>
    <property type="match status" value="1"/>
</dbReference>
<dbReference type="EMBL" id="CP045121">
    <property type="protein sequence ID" value="QIN78390.1"/>
    <property type="molecule type" value="Genomic_DNA"/>
</dbReference>
<dbReference type="InterPro" id="IPR006153">
    <property type="entry name" value="Cation/H_exchanger_TM"/>
</dbReference>
<comment type="subcellular location">
    <subcellularLocation>
        <location evidence="1">Membrane</location>
        <topology evidence="1">Multi-pass membrane protein</topology>
    </subcellularLocation>
</comment>
<organism evidence="7 8">
    <name type="scientific">Rubrobacter marinus</name>
    <dbReference type="NCBI Taxonomy" id="2653852"/>
    <lineage>
        <taxon>Bacteria</taxon>
        <taxon>Bacillati</taxon>
        <taxon>Actinomycetota</taxon>
        <taxon>Rubrobacteria</taxon>
        <taxon>Rubrobacterales</taxon>
        <taxon>Rubrobacteraceae</taxon>
        <taxon>Rubrobacter</taxon>
    </lineage>
</organism>
<feature type="transmembrane region" description="Helical" evidence="5">
    <location>
        <begin position="6"/>
        <end position="22"/>
    </location>
</feature>
<dbReference type="Proteomes" id="UP000502706">
    <property type="component" value="Chromosome"/>
</dbReference>
<sequence length="415" mass="44266">MSELNVGLVTVGALVLLLGLLSNSIHRAPISTPILALLAGVLVGPAAFGLLDPARWGDQQTILEEATRLTLAISLMGVALRLPGRFSLRNWRTLAVLLGFVMPFMWLASGLLVYLLLGLPFLAALLVGAVITPTDPVVSSTIVTGGLAEKNLPARLRHTLSAESGFNDGLAYPFVLLPILLLARPPGEALSHWLTHTLVWEVVAAMIFGGLVGYGAGELVEWAEARETIGESSFLVYTIALSFVVLGAAKLIGTDGILAVFLAGLGFDRAVKGDREQQRQVQEAGTRFFILPIFALLGTSIPWRGWLELGWSGVVLVLAVLLLRRLPAVLATRPLMSGVRGRGETLFLGWFGPVGVAALYYANLALQETGVEEAWTVGSLVICASVLAHGVSATPLTRLYGRRRAPDRDDGKGCR</sequence>
<reference evidence="7 8" key="1">
    <citation type="submission" date="2019-10" db="EMBL/GenBank/DDBJ databases">
        <title>Rubrobacter sp nov SCSIO 52915 isolated from a deep-sea sediment in the South China Sea.</title>
        <authorList>
            <person name="Chen R.W."/>
        </authorList>
    </citation>
    <scope>NUCLEOTIDE SEQUENCE [LARGE SCALE GENOMIC DNA]</scope>
    <source>
        <strain evidence="7 8">SCSIO 52915</strain>
    </source>
</reference>
<dbReference type="InterPro" id="IPR038770">
    <property type="entry name" value="Na+/solute_symporter_sf"/>
</dbReference>
<feature type="transmembrane region" description="Helical" evidence="5">
    <location>
        <begin position="66"/>
        <end position="82"/>
    </location>
</feature>
<dbReference type="InterPro" id="IPR004712">
    <property type="entry name" value="Na+/H+_antiporter_fungi"/>
</dbReference>
<feature type="transmembrane region" description="Helical" evidence="5">
    <location>
        <begin position="236"/>
        <end position="263"/>
    </location>
</feature>
<dbReference type="GO" id="GO:0042391">
    <property type="term" value="P:regulation of membrane potential"/>
    <property type="evidence" value="ECO:0007669"/>
    <property type="project" value="InterPro"/>
</dbReference>
<feature type="transmembrane region" description="Helical" evidence="5">
    <location>
        <begin position="309"/>
        <end position="326"/>
    </location>
</feature>
<feature type="transmembrane region" description="Helical" evidence="5">
    <location>
        <begin position="94"/>
        <end position="117"/>
    </location>
</feature>
<feature type="transmembrane region" description="Helical" evidence="5">
    <location>
        <begin position="170"/>
        <end position="186"/>
    </location>
</feature>
<protein>
    <submittedName>
        <fullName evidence="7">Sodium:proton antiporter</fullName>
    </submittedName>
</protein>
<dbReference type="AlphaFoldDB" id="A0A6G8PW10"/>
<evidence type="ECO:0000313" key="7">
    <source>
        <dbReference type="EMBL" id="QIN78390.1"/>
    </source>
</evidence>
<keyword evidence="3 5" id="KW-1133">Transmembrane helix</keyword>
<proteinExistence type="predicted"/>
<evidence type="ECO:0000259" key="6">
    <source>
        <dbReference type="Pfam" id="PF00999"/>
    </source>
</evidence>
<dbReference type="PANTHER" id="PTHR31382">
    <property type="entry name" value="NA(+)/H(+) ANTIPORTER"/>
    <property type="match status" value="1"/>
</dbReference>
<dbReference type="GO" id="GO:0015385">
    <property type="term" value="F:sodium:proton antiporter activity"/>
    <property type="evidence" value="ECO:0007669"/>
    <property type="project" value="InterPro"/>
</dbReference>
<dbReference type="GO" id="GO:0120029">
    <property type="term" value="P:proton export across plasma membrane"/>
    <property type="evidence" value="ECO:0007669"/>
    <property type="project" value="InterPro"/>
</dbReference>
<dbReference type="Pfam" id="PF00999">
    <property type="entry name" value="Na_H_Exchanger"/>
    <property type="match status" value="1"/>
</dbReference>
<dbReference type="KEGG" id="rmar:GBA65_07480"/>
<evidence type="ECO:0000313" key="8">
    <source>
        <dbReference type="Proteomes" id="UP000502706"/>
    </source>
</evidence>
<accession>A0A6G8PW10</accession>
<keyword evidence="2 5" id="KW-0812">Transmembrane</keyword>
<dbReference type="Gene3D" id="1.20.1530.20">
    <property type="match status" value="1"/>
</dbReference>
<dbReference type="RefSeq" id="WP_166396064.1">
    <property type="nucleotide sequence ID" value="NZ_CP045121.1"/>
</dbReference>
<keyword evidence="8" id="KW-1185">Reference proteome</keyword>
<evidence type="ECO:0000256" key="2">
    <source>
        <dbReference type="ARBA" id="ARBA00022692"/>
    </source>
</evidence>
<dbReference type="GO" id="GO:0005886">
    <property type="term" value="C:plasma membrane"/>
    <property type="evidence" value="ECO:0007669"/>
    <property type="project" value="InterPro"/>
</dbReference>
<evidence type="ECO:0000256" key="5">
    <source>
        <dbReference type="SAM" id="Phobius"/>
    </source>
</evidence>
<evidence type="ECO:0000256" key="4">
    <source>
        <dbReference type="ARBA" id="ARBA00023136"/>
    </source>
</evidence>
<gene>
    <name evidence="7" type="ORF">GBA65_07480</name>
</gene>
<dbReference type="GO" id="GO:0036376">
    <property type="term" value="P:sodium ion export across plasma membrane"/>
    <property type="evidence" value="ECO:0007669"/>
    <property type="project" value="InterPro"/>
</dbReference>
<keyword evidence="4 5" id="KW-0472">Membrane</keyword>
<name>A0A6G8PW10_9ACTN</name>
<feature type="transmembrane region" description="Helical" evidence="5">
    <location>
        <begin position="374"/>
        <end position="394"/>
    </location>
</feature>
<feature type="transmembrane region" description="Helical" evidence="5">
    <location>
        <begin position="198"/>
        <end position="216"/>
    </location>
</feature>
<feature type="domain" description="Cation/H+ exchanger transmembrane" evidence="6">
    <location>
        <begin position="14"/>
        <end position="397"/>
    </location>
</feature>
<feature type="transmembrane region" description="Helical" evidence="5">
    <location>
        <begin position="346"/>
        <end position="362"/>
    </location>
</feature>